<dbReference type="AlphaFoldDB" id="A0A084WLN2"/>
<keyword evidence="4" id="KW-1185">Reference proteome</keyword>
<feature type="region of interest" description="Disordered" evidence="1">
    <location>
        <begin position="148"/>
        <end position="195"/>
    </location>
</feature>
<dbReference type="Proteomes" id="UP000030765">
    <property type="component" value="Unassembled WGS sequence"/>
</dbReference>
<dbReference type="EnsemblMetazoa" id="ASIC019187-RA">
    <property type="protein sequence ID" value="ASIC019187-PA"/>
    <property type="gene ID" value="ASIC019187"/>
</dbReference>
<dbReference type="EMBL" id="ATLV01024260">
    <property type="status" value="NOT_ANNOTATED_CDS"/>
    <property type="molecule type" value="Genomic_DNA"/>
</dbReference>
<feature type="region of interest" description="Disordered" evidence="1">
    <location>
        <begin position="77"/>
        <end position="110"/>
    </location>
</feature>
<gene>
    <name evidence="2" type="ORF">ZHAS_00019187</name>
</gene>
<proteinExistence type="predicted"/>
<feature type="compositionally biased region" description="Polar residues" evidence="1">
    <location>
        <begin position="148"/>
        <end position="157"/>
    </location>
</feature>
<organism evidence="2">
    <name type="scientific">Anopheles sinensis</name>
    <name type="common">Mosquito</name>
    <dbReference type="NCBI Taxonomy" id="74873"/>
    <lineage>
        <taxon>Eukaryota</taxon>
        <taxon>Metazoa</taxon>
        <taxon>Ecdysozoa</taxon>
        <taxon>Arthropoda</taxon>
        <taxon>Hexapoda</taxon>
        <taxon>Insecta</taxon>
        <taxon>Pterygota</taxon>
        <taxon>Neoptera</taxon>
        <taxon>Endopterygota</taxon>
        <taxon>Diptera</taxon>
        <taxon>Nematocera</taxon>
        <taxon>Culicoidea</taxon>
        <taxon>Culicidae</taxon>
        <taxon>Anophelinae</taxon>
        <taxon>Anopheles</taxon>
    </lineage>
</organism>
<accession>A0A084WLN2</accession>
<reference evidence="2 4" key="1">
    <citation type="journal article" date="2014" name="BMC Genomics">
        <title>Genome sequence of Anopheles sinensis provides insight into genetics basis of mosquito competence for malaria parasites.</title>
        <authorList>
            <person name="Zhou D."/>
            <person name="Zhang D."/>
            <person name="Ding G."/>
            <person name="Shi L."/>
            <person name="Hou Q."/>
            <person name="Ye Y."/>
            <person name="Xu Y."/>
            <person name="Zhou H."/>
            <person name="Xiong C."/>
            <person name="Li S."/>
            <person name="Yu J."/>
            <person name="Hong S."/>
            <person name="Yu X."/>
            <person name="Zou P."/>
            <person name="Chen C."/>
            <person name="Chang X."/>
            <person name="Wang W."/>
            <person name="Lv Y."/>
            <person name="Sun Y."/>
            <person name="Ma L."/>
            <person name="Shen B."/>
            <person name="Zhu C."/>
        </authorList>
    </citation>
    <scope>NUCLEOTIDE SEQUENCE [LARGE SCALE GENOMIC DNA]</scope>
</reference>
<sequence>MSRTARESVPFETSVSPNARKNKFALLPIIISCRFGVTKMSVADVVPCVSARWPSLIFDVVGERGFIEAVRVSEAEGTEAAKGGRQSEKQSKRYGQSSFRRGRRRRPPSIEYSPVSRFHYLPSTQPISIIPDRRLAGFDLWRSTVRVSVSGQKNPQSAGDDHREGSEMVTRRVKCEPRQGASTVDGVDADDSKAI</sequence>
<evidence type="ECO:0000313" key="4">
    <source>
        <dbReference type="Proteomes" id="UP000030765"/>
    </source>
</evidence>
<dbReference type="VEuPathDB" id="VectorBase:ASIC019187"/>
<protein>
    <submittedName>
        <fullName evidence="2 3">Uncharacterized protein</fullName>
    </submittedName>
</protein>
<evidence type="ECO:0000313" key="2">
    <source>
        <dbReference type="EMBL" id="KFB51126.1"/>
    </source>
</evidence>
<evidence type="ECO:0000313" key="3">
    <source>
        <dbReference type="EnsemblMetazoa" id="ASIC019187-PA"/>
    </source>
</evidence>
<reference evidence="3" key="2">
    <citation type="submission" date="2020-05" db="UniProtKB">
        <authorList>
            <consortium name="EnsemblMetazoa"/>
        </authorList>
    </citation>
    <scope>IDENTIFICATION</scope>
</reference>
<dbReference type="EMBL" id="KE525350">
    <property type="protein sequence ID" value="KFB51126.1"/>
    <property type="molecule type" value="Genomic_DNA"/>
</dbReference>
<feature type="compositionally biased region" description="Basic and acidic residues" evidence="1">
    <location>
        <begin position="159"/>
        <end position="177"/>
    </location>
</feature>
<name>A0A084WLN2_ANOSI</name>
<evidence type="ECO:0000256" key="1">
    <source>
        <dbReference type="SAM" id="MobiDB-lite"/>
    </source>
</evidence>